<protein>
    <submittedName>
        <fullName evidence="6">Uncharacterized protein</fullName>
    </submittedName>
</protein>
<evidence type="ECO:0000313" key="6">
    <source>
        <dbReference type="Ensembl" id="ENSMUNP00000011240.2"/>
    </source>
</evidence>
<dbReference type="InterPro" id="IPR003511">
    <property type="entry name" value="HORMA_dom"/>
</dbReference>
<dbReference type="InterPro" id="IPR051294">
    <property type="entry name" value="HORMA_MeioticProgression"/>
</dbReference>
<dbReference type="PANTHER" id="PTHR48225">
    <property type="entry name" value="HORMA DOMAIN-CONTAINING PROTEIN 1"/>
    <property type="match status" value="1"/>
</dbReference>
<accession>A0A8C6JC76</accession>
<dbReference type="Proteomes" id="UP000694405">
    <property type="component" value="Chromosome 20"/>
</dbReference>
<organism evidence="6 7">
    <name type="scientific">Melopsittacus undulatus</name>
    <name type="common">Budgerigar</name>
    <name type="synonym">Psittacus undulatus</name>
    <dbReference type="NCBI Taxonomy" id="13146"/>
    <lineage>
        <taxon>Eukaryota</taxon>
        <taxon>Metazoa</taxon>
        <taxon>Chordata</taxon>
        <taxon>Craniata</taxon>
        <taxon>Vertebrata</taxon>
        <taxon>Euteleostomi</taxon>
        <taxon>Archelosauria</taxon>
        <taxon>Archosauria</taxon>
        <taxon>Dinosauria</taxon>
        <taxon>Saurischia</taxon>
        <taxon>Theropoda</taxon>
        <taxon>Coelurosauria</taxon>
        <taxon>Aves</taxon>
        <taxon>Neognathae</taxon>
        <taxon>Neoaves</taxon>
        <taxon>Telluraves</taxon>
        <taxon>Australaves</taxon>
        <taxon>Psittaciformes</taxon>
        <taxon>Psittaculidae</taxon>
        <taxon>Melopsittacus</taxon>
    </lineage>
</organism>
<dbReference type="GO" id="GO:0005634">
    <property type="term" value="C:nucleus"/>
    <property type="evidence" value="ECO:0007669"/>
    <property type="project" value="UniProtKB-SubCell"/>
</dbReference>
<dbReference type="PANTHER" id="PTHR48225:SF7">
    <property type="entry name" value="MEIOSIS-SPECIFIC PROTEIN HOP1"/>
    <property type="match status" value="1"/>
</dbReference>
<dbReference type="SUPFAM" id="SSF56019">
    <property type="entry name" value="The spindle assembly checkpoint protein mad2"/>
    <property type="match status" value="1"/>
</dbReference>
<evidence type="ECO:0000313" key="7">
    <source>
        <dbReference type="Proteomes" id="UP000694405"/>
    </source>
</evidence>
<evidence type="ECO:0000256" key="2">
    <source>
        <dbReference type="ARBA" id="ARBA00004286"/>
    </source>
</evidence>
<reference evidence="6" key="3">
    <citation type="submission" date="2025-09" db="UniProtKB">
        <authorList>
            <consortium name="Ensembl"/>
        </authorList>
    </citation>
    <scope>IDENTIFICATION</scope>
</reference>
<sequence>GASGALRHCLELVTGSFAVVFPTKIATEQQSLMLVKRLLAVAVSCITYLRGIFPESAYRTRYMDGNRMVSCCFAQSVVKGLL</sequence>
<dbReference type="Ensembl" id="ENSMUNT00000012964.2">
    <property type="protein sequence ID" value="ENSMUNP00000011240.2"/>
    <property type="gene ID" value="ENSMUNG00000008818.2"/>
</dbReference>
<keyword evidence="3" id="KW-0158">Chromosome</keyword>
<dbReference type="Pfam" id="PF02301">
    <property type="entry name" value="HORMA"/>
    <property type="match status" value="1"/>
</dbReference>
<reference evidence="6" key="1">
    <citation type="submission" date="2020-03" db="EMBL/GenBank/DDBJ databases">
        <title>Melopsittacus undulatus (budgerigar) genome, bMelUnd1, maternal haplotype with Z.</title>
        <authorList>
            <person name="Gedman G."/>
            <person name="Mountcastle J."/>
            <person name="Haase B."/>
            <person name="Formenti G."/>
            <person name="Wright T."/>
            <person name="Apodaca J."/>
            <person name="Pelan S."/>
            <person name="Chow W."/>
            <person name="Rhie A."/>
            <person name="Howe K."/>
            <person name="Fedrigo O."/>
            <person name="Jarvis E.D."/>
        </authorList>
    </citation>
    <scope>NUCLEOTIDE SEQUENCE [LARGE SCALE GENOMIC DNA]</scope>
</reference>
<dbReference type="InterPro" id="IPR036570">
    <property type="entry name" value="HORMA_dom_sf"/>
</dbReference>
<evidence type="ECO:0000256" key="3">
    <source>
        <dbReference type="ARBA" id="ARBA00022454"/>
    </source>
</evidence>
<comment type="subcellular location">
    <subcellularLocation>
        <location evidence="2">Chromosome</location>
    </subcellularLocation>
    <subcellularLocation>
        <location evidence="1">Nucleus</location>
    </subcellularLocation>
</comment>
<dbReference type="AlphaFoldDB" id="A0A8C6JC76"/>
<evidence type="ECO:0000256" key="4">
    <source>
        <dbReference type="ARBA" id="ARBA00023242"/>
    </source>
</evidence>
<accession>A0A8V5GHS8</accession>
<keyword evidence="5" id="KW-0469">Meiosis</keyword>
<dbReference type="PROSITE" id="PS50815">
    <property type="entry name" value="HORMA"/>
    <property type="match status" value="1"/>
</dbReference>
<dbReference type="Gene3D" id="3.30.900.10">
    <property type="entry name" value="HORMA domain"/>
    <property type="match status" value="1"/>
</dbReference>
<reference evidence="6" key="2">
    <citation type="submission" date="2025-08" db="UniProtKB">
        <authorList>
            <consortium name="Ensembl"/>
        </authorList>
    </citation>
    <scope>IDENTIFICATION</scope>
</reference>
<dbReference type="GO" id="GO:0051321">
    <property type="term" value="P:meiotic cell cycle"/>
    <property type="evidence" value="ECO:0007669"/>
    <property type="project" value="UniProtKB-KW"/>
</dbReference>
<dbReference type="GO" id="GO:0005694">
    <property type="term" value="C:chromosome"/>
    <property type="evidence" value="ECO:0007669"/>
    <property type="project" value="UniProtKB-SubCell"/>
</dbReference>
<proteinExistence type="predicted"/>
<evidence type="ECO:0000256" key="1">
    <source>
        <dbReference type="ARBA" id="ARBA00004123"/>
    </source>
</evidence>
<keyword evidence="4" id="KW-0539">Nucleus</keyword>
<name>A0A8C6JC76_MELUD</name>
<keyword evidence="7" id="KW-1185">Reference proteome</keyword>
<evidence type="ECO:0000256" key="5">
    <source>
        <dbReference type="ARBA" id="ARBA00023254"/>
    </source>
</evidence>